<sequence length="238" mass="27491">MFRKILIDLDSLLDTRLGTIRLLNKDAANKLVTNGQIYWHREMDDWTKLTDGLVTNEQFVEAYSKRGGENTADTINSSIFTGIIPFIIQLIAQSDLNRLDGIVNANFETCLEVNIWPYELTPDAQDELLYCLHKYIGDHIQITLINTPLTDLTCSRLNSIYSMAIMYNFGEWCKTHVLELGQVLMPDFTIIGPKLFEKDVSELAVEDKQFIIMDFQLKHKLNIDFDFIDAEYFSMFKP</sequence>
<proteinExistence type="predicted"/>
<dbReference type="Proteomes" id="UP000224336">
    <property type="component" value="Segment"/>
</dbReference>
<reference evidence="1 2" key="1">
    <citation type="journal article" date="2016" name="Sci. Rep.">
        <title>A proposed integrated approach for the preclinical evaluation of phage therapy in Pseudomonas infections.</title>
        <authorList>
            <person name="Danis-Wlodarczyk K."/>
            <person name="Vandenheuvel D."/>
            <person name="Jang H.B."/>
            <person name="Briers Y."/>
            <person name="Olszak T."/>
            <person name="Arabski M."/>
            <person name="Wasik S."/>
            <person name="Drabik M."/>
            <person name="Higgins G."/>
            <person name="Tyrrell J."/>
            <person name="Harvey B.J."/>
            <person name="Noben J.P."/>
            <person name="Lavigne R."/>
            <person name="Drulis-Kawa Z."/>
        </authorList>
    </citation>
    <scope>NUCLEOTIDE SEQUENCE [LARGE SCALE GENOMIC DNA]</scope>
</reference>
<name>A0A192Y7F9_9CAUD</name>
<evidence type="ECO:0000313" key="1">
    <source>
        <dbReference type="EMBL" id="ANM44941.1"/>
    </source>
</evidence>
<dbReference type="EMBL" id="KU521356">
    <property type="protein sequence ID" value="ANM44941.1"/>
    <property type="molecule type" value="Genomic_DNA"/>
</dbReference>
<gene>
    <name evidence="1" type="ORF">KTN4_183</name>
</gene>
<protein>
    <submittedName>
        <fullName evidence="1">Uncharacterized protein</fullName>
    </submittedName>
</protein>
<organism evidence="1 2">
    <name type="scientific">Pseudomonas phage KTN4</name>
    <dbReference type="NCBI Taxonomy" id="1862701"/>
    <lineage>
        <taxon>Viruses</taxon>
        <taxon>Duplodnaviria</taxon>
        <taxon>Heunggongvirae</taxon>
        <taxon>Uroviricota</taxon>
        <taxon>Caudoviricetes</taxon>
        <taxon>Chimalliviridae</taxon>
        <taxon>Phikzvirus</taxon>
        <taxon>Phikzvirus phiKZ</taxon>
    </lineage>
</organism>
<accession>A0A192Y7F9</accession>
<evidence type="ECO:0000313" key="2">
    <source>
        <dbReference type="Proteomes" id="UP000224336"/>
    </source>
</evidence>